<proteinExistence type="predicted"/>
<organism evidence="7 8">
    <name type="scientific">Spinacia oleracea</name>
    <name type="common">Spinach</name>
    <dbReference type="NCBI Taxonomy" id="3562"/>
    <lineage>
        <taxon>Eukaryota</taxon>
        <taxon>Viridiplantae</taxon>
        <taxon>Streptophyta</taxon>
        <taxon>Embryophyta</taxon>
        <taxon>Tracheophyta</taxon>
        <taxon>Spermatophyta</taxon>
        <taxon>Magnoliopsida</taxon>
        <taxon>eudicotyledons</taxon>
        <taxon>Gunneridae</taxon>
        <taxon>Pentapetalae</taxon>
        <taxon>Caryophyllales</taxon>
        <taxon>Chenopodiaceae</taxon>
        <taxon>Chenopodioideae</taxon>
        <taxon>Anserineae</taxon>
        <taxon>Spinacia</taxon>
    </lineage>
</organism>
<dbReference type="AlphaFoldDB" id="A0A9R0IDA2"/>
<evidence type="ECO:0000256" key="3">
    <source>
        <dbReference type="ARBA" id="ARBA00022777"/>
    </source>
</evidence>
<dbReference type="GO" id="GO:0005737">
    <property type="term" value="C:cytoplasm"/>
    <property type="evidence" value="ECO:0000318"/>
    <property type="project" value="GO_Central"/>
</dbReference>
<dbReference type="SUPFAM" id="SSF56112">
    <property type="entry name" value="Protein kinase-like (PK-like)"/>
    <property type="match status" value="1"/>
</dbReference>
<dbReference type="SMART" id="SM00220">
    <property type="entry name" value="S_TKc"/>
    <property type="match status" value="1"/>
</dbReference>
<dbReference type="Proteomes" id="UP000813463">
    <property type="component" value="Chromosome 5"/>
</dbReference>
<dbReference type="InterPro" id="IPR000719">
    <property type="entry name" value="Prot_kinase_dom"/>
</dbReference>
<comment type="catalytic activity">
    <reaction evidence="4">
        <text>L-threonyl-[protein] + ATP = O-phospho-L-threonyl-[protein] + ADP + H(+)</text>
        <dbReference type="Rhea" id="RHEA:46608"/>
        <dbReference type="Rhea" id="RHEA-COMP:11060"/>
        <dbReference type="Rhea" id="RHEA-COMP:11605"/>
        <dbReference type="ChEBI" id="CHEBI:15378"/>
        <dbReference type="ChEBI" id="CHEBI:30013"/>
        <dbReference type="ChEBI" id="CHEBI:30616"/>
        <dbReference type="ChEBI" id="CHEBI:61977"/>
        <dbReference type="ChEBI" id="CHEBI:456216"/>
        <dbReference type="EC" id="2.7.11.1"/>
    </reaction>
</comment>
<keyword evidence="2" id="KW-0723">Serine/threonine-protein kinase</keyword>
<protein>
    <recommendedName>
        <fullName evidence="1">non-specific serine/threonine protein kinase</fullName>
        <ecNumber evidence="1">2.7.11.1</ecNumber>
    </recommendedName>
</protein>
<sequence length="381" mass="43297">MASCPEVGYVSRYDVVERESTGRYARYDMIIAQSGIKTVYKGFDGVNGLEIAWTKTVLTKELLKNEEYVKSLCQEANILKSLKHESIVKCYDSWVDFENKIIHMITEPFFSGNLVRYLNKHTFQGNTIIKNWCRQILNGLVFLHTHNPPIIHRDIKCENIFVNGKTGSVKLGDFSSAMILDDKLMIPPEVSEKVDIYDFGLCIIQMFTKEPPYSNKQYARAKAKLGVMPADLNKVTDPVAKLFIERCLAPESERPSAIILLDHPFLAQTVPTTLRARRLNLRTCLRTVSNQVDRLQPKTFKLTGEIDNNGSISMSLLITFRSAKEETIQIHFSLKNDTIQEVVARIATQNGWSTAEATLVSELMENRITALKSSDSRWSCF</sequence>
<accession>A0A9R0IDA2</accession>
<dbReference type="RefSeq" id="XP_021847227.2">
    <property type="nucleotide sequence ID" value="XM_021991535.2"/>
</dbReference>
<dbReference type="GO" id="GO:0035556">
    <property type="term" value="P:intracellular signal transduction"/>
    <property type="evidence" value="ECO:0000318"/>
    <property type="project" value="GO_Central"/>
</dbReference>
<evidence type="ECO:0000256" key="4">
    <source>
        <dbReference type="ARBA" id="ARBA00047899"/>
    </source>
</evidence>
<evidence type="ECO:0000313" key="7">
    <source>
        <dbReference type="Proteomes" id="UP000813463"/>
    </source>
</evidence>
<evidence type="ECO:0000313" key="8">
    <source>
        <dbReference type="RefSeq" id="XP_021847227.2"/>
    </source>
</evidence>
<dbReference type="InterPro" id="IPR050588">
    <property type="entry name" value="WNK_Ser-Thr_kinase"/>
</dbReference>
<dbReference type="GO" id="GO:0004674">
    <property type="term" value="F:protein serine/threonine kinase activity"/>
    <property type="evidence" value="ECO:0000318"/>
    <property type="project" value="GO_Central"/>
</dbReference>
<dbReference type="GO" id="GO:0005524">
    <property type="term" value="F:ATP binding"/>
    <property type="evidence" value="ECO:0007669"/>
    <property type="project" value="InterPro"/>
</dbReference>
<name>A0A9R0IDA2_SPIOL</name>
<keyword evidence="7" id="KW-1185">Reference proteome</keyword>
<evidence type="ECO:0000259" key="6">
    <source>
        <dbReference type="PROSITE" id="PS50011"/>
    </source>
</evidence>
<dbReference type="Pfam" id="PF00069">
    <property type="entry name" value="Pkinase"/>
    <property type="match status" value="1"/>
</dbReference>
<keyword evidence="3 8" id="KW-0418">Kinase</keyword>
<comment type="catalytic activity">
    <reaction evidence="5">
        <text>L-seryl-[protein] + ATP = O-phospho-L-seryl-[protein] + ADP + H(+)</text>
        <dbReference type="Rhea" id="RHEA:17989"/>
        <dbReference type="Rhea" id="RHEA-COMP:9863"/>
        <dbReference type="Rhea" id="RHEA-COMP:11604"/>
        <dbReference type="ChEBI" id="CHEBI:15378"/>
        <dbReference type="ChEBI" id="CHEBI:29999"/>
        <dbReference type="ChEBI" id="CHEBI:30616"/>
        <dbReference type="ChEBI" id="CHEBI:83421"/>
        <dbReference type="ChEBI" id="CHEBI:456216"/>
        <dbReference type="EC" id="2.7.11.1"/>
    </reaction>
</comment>
<dbReference type="InterPro" id="IPR008271">
    <property type="entry name" value="Ser/Thr_kinase_AS"/>
</dbReference>
<evidence type="ECO:0000256" key="1">
    <source>
        <dbReference type="ARBA" id="ARBA00012513"/>
    </source>
</evidence>
<dbReference type="InterPro" id="IPR011009">
    <property type="entry name" value="Kinase-like_dom_sf"/>
</dbReference>
<reference evidence="8" key="2">
    <citation type="submission" date="2025-08" db="UniProtKB">
        <authorList>
            <consortium name="RefSeq"/>
        </authorList>
    </citation>
    <scope>IDENTIFICATION</scope>
    <source>
        <tissue evidence="8">Leaf</tissue>
    </source>
</reference>
<evidence type="ECO:0000256" key="2">
    <source>
        <dbReference type="ARBA" id="ARBA00022527"/>
    </source>
</evidence>
<gene>
    <name evidence="8" type="primary">LOC110786950</name>
</gene>
<dbReference type="PANTHER" id="PTHR13902">
    <property type="entry name" value="SERINE/THREONINE-PROTEIN KINASE WNK WITH NO LYSINE -RELATED"/>
    <property type="match status" value="1"/>
</dbReference>
<reference evidence="7" key="1">
    <citation type="journal article" date="2021" name="Nat. Commun.">
        <title>Genomic analyses provide insights into spinach domestication and the genetic basis of agronomic traits.</title>
        <authorList>
            <person name="Cai X."/>
            <person name="Sun X."/>
            <person name="Xu C."/>
            <person name="Sun H."/>
            <person name="Wang X."/>
            <person name="Ge C."/>
            <person name="Zhang Z."/>
            <person name="Wang Q."/>
            <person name="Fei Z."/>
            <person name="Jiao C."/>
            <person name="Wang Q."/>
        </authorList>
    </citation>
    <scope>NUCLEOTIDE SEQUENCE [LARGE SCALE GENOMIC DNA]</scope>
    <source>
        <strain evidence="7">cv. Varoflay</strain>
    </source>
</reference>
<dbReference type="EC" id="2.7.11.1" evidence="1"/>
<dbReference type="KEGG" id="soe:110786950"/>
<evidence type="ECO:0000256" key="5">
    <source>
        <dbReference type="ARBA" id="ARBA00048679"/>
    </source>
</evidence>
<dbReference type="Gene3D" id="1.10.510.10">
    <property type="entry name" value="Transferase(Phosphotransferase) domain 1"/>
    <property type="match status" value="1"/>
</dbReference>
<dbReference type="PROSITE" id="PS00108">
    <property type="entry name" value="PROTEIN_KINASE_ST"/>
    <property type="match status" value="1"/>
</dbReference>
<dbReference type="PROSITE" id="PS50011">
    <property type="entry name" value="PROTEIN_KINASE_DOM"/>
    <property type="match status" value="1"/>
</dbReference>
<dbReference type="Gene3D" id="3.30.200.20">
    <property type="entry name" value="Phosphorylase Kinase, domain 1"/>
    <property type="match status" value="1"/>
</dbReference>
<dbReference type="GeneID" id="110786950"/>
<feature type="domain" description="Protein kinase" evidence="6">
    <location>
        <begin position="13"/>
        <end position="266"/>
    </location>
</feature>
<keyword evidence="3 8" id="KW-0808">Transferase</keyword>